<feature type="domain" description="HAMP" evidence="13">
    <location>
        <begin position="305"/>
        <end position="357"/>
    </location>
</feature>
<evidence type="ECO:0000256" key="2">
    <source>
        <dbReference type="ARBA" id="ARBA00004236"/>
    </source>
</evidence>
<dbReference type="GO" id="GO:0005886">
    <property type="term" value="C:plasma membrane"/>
    <property type="evidence" value="ECO:0007669"/>
    <property type="project" value="UniProtKB-SubCell"/>
</dbReference>
<dbReference type="CDD" id="cd00075">
    <property type="entry name" value="HATPase"/>
    <property type="match status" value="1"/>
</dbReference>
<protein>
    <recommendedName>
        <fullName evidence="3">histidine kinase</fullName>
        <ecNumber evidence="3">2.7.13.3</ecNumber>
    </recommendedName>
</protein>
<dbReference type="SUPFAM" id="SSF55874">
    <property type="entry name" value="ATPase domain of HSP90 chaperone/DNA topoisomerase II/histidine kinase"/>
    <property type="match status" value="1"/>
</dbReference>
<keyword evidence="6 11" id="KW-0812">Transmembrane</keyword>
<dbReference type="CDD" id="cd06225">
    <property type="entry name" value="HAMP"/>
    <property type="match status" value="1"/>
</dbReference>
<sequence>MRSSLLVRLLVSSVLVAVCSIAATAWLVVQGTSGAIRQQQGQAIASDQEIYDVLLDHAGTRPIWDAKTEEVIAELTRKTGRRITLTSDSRVHVAGYRLDPLPLKASARIDPLNVDPALRPGGPIDDRLAGPFRLSDAESEALKKSAELRRDCLATNGIGAVLVETPSRRWLVETPGRQTGSTPSRCGEITAGTIVTPVDTESAALADLQRIFATCALKEPPLLVNAAGVPVLSPKSQGGEKAEKCLLESRRQQLDQYAAPSALLFVSNDDGAPEIGLTRAGTTPIVLAALAVLLLTVLVSFLVATRLVEPLKALTGAAKQMRAGDTQARVRTKARGEIGEVADAFNEMAEHLDRTERQRKAMISDVSHELRTPVGNIRGWLIATQDGVADLDQELVGSLLEETLLLQHLVDDLQQLALADADQLQLHREQINAADVLDQFAGHDRVTVRRAPQLDLDADPVRLRQVVGNLVTNALRHSENEVVVSGERRNGQVVIEVADTGTGIAEEDLPHVFDRFWRADSSRSRQTGGSGLGLAIVRNLVELHGGTVEVRSRLGAGTTFTLKLPA</sequence>
<proteinExistence type="predicted"/>
<feature type="transmembrane region" description="Helical" evidence="11">
    <location>
        <begin position="285"/>
        <end position="304"/>
    </location>
</feature>
<keyword evidence="10 11" id="KW-0472">Membrane</keyword>
<dbReference type="PANTHER" id="PTHR45436:SF5">
    <property type="entry name" value="SENSOR HISTIDINE KINASE TRCS"/>
    <property type="match status" value="1"/>
</dbReference>
<dbReference type="InterPro" id="IPR005467">
    <property type="entry name" value="His_kinase_dom"/>
</dbReference>
<dbReference type="SMART" id="SM00387">
    <property type="entry name" value="HATPase_c"/>
    <property type="match status" value="1"/>
</dbReference>
<evidence type="ECO:0000259" key="12">
    <source>
        <dbReference type="PROSITE" id="PS50109"/>
    </source>
</evidence>
<keyword evidence="5" id="KW-0808">Transferase</keyword>
<evidence type="ECO:0000256" key="5">
    <source>
        <dbReference type="ARBA" id="ARBA00022679"/>
    </source>
</evidence>
<dbReference type="Pfam" id="PF00672">
    <property type="entry name" value="HAMP"/>
    <property type="match status" value="1"/>
</dbReference>
<dbReference type="InterPro" id="IPR003660">
    <property type="entry name" value="HAMP_dom"/>
</dbReference>
<feature type="domain" description="Histidine kinase" evidence="12">
    <location>
        <begin position="365"/>
        <end position="566"/>
    </location>
</feature>
<dbReference type="InterPro" id="IPR003661">
    <property type="entry name" value="HisK_dim/P_dom"/>
</dbReference>
<dbReference type="InterPro" id="IPR003594">
    <property type="entry name" value="HATPase_dom"/>
</dbReference>
<comment type="subcellular location">
    <subcellularLocation>
        <location evidence="2">Cell membrane</location>
    </subcellularLocation>
</comment>
<dbReference type="InterPro" id="IPR050428">
    <property type="entry name" value="TCS_sensor_his_kinase"/>
</dbReference>
<evidence type="ECO:0000256" key="1">
    <source>
        <dbReference type="ARBA" id="ARBA00000085"/>
    </source>
</evidence>
<dbReference type="OrthoDB" id="9757990at2"/>
<dbReference type="EMBL" id="VOBR01000043">
    <property type="protein sequence ID" value="TWP45225.1"/>
    <property type="molecule type" value="Genomic_DNA"/>
</dbReference>
<keyword evidence="7" id="KW-0418">Kinase</keyword>
<keyword evidence="8 11" id="KW-1133">Transmembrane helix</keyword>
<evidence type="ECO:0000313" key="15">
    <source>
        <dbReference type="Proteomes" id="UP000316639"/>
    </source>
</evidence>
<dbReference type="AlphaFoldDB" id="A0A563EG79"/>
<dbReference type="SUPFAM" id="SSF47384">
    <property type="entry name" value="Homodimeric domain of signal transducing histidine kinase"/>
    <property type="match status" value="1"/>
</dbReference>
<dbReference type="InterPro" id="IPR036097">
    <property type="entry name" value="HisK_dim/P_sf"/>
</dbReference>
<comment type="catalytic activity">
    <reaction evidence="1">
        <text>ATP + protein L-histidine = ADP + protein N-phospho-L-histidine.</text>
        <dbReference type="EC" id="2.7.13.3"/>
    </reaction>
</comment>
<dbReference type="GO" id="GO:0000155">
    <property type="term" value="F:phosphorelay sensor kinase activity"/>
    <property type="evidence" value="ECO:0007669"/>
    <property type="project" value="InterPro"/>
</dbReference>
<dbReference type="EC" id="2.7.13.3" evidence="3"/>
<dbReference type="InterPro" id="IPR036890">
    <property type="entry name" value="HATPase_C_sf"/>
</dbReference>
<dbReference type="Gene3D" id="3.30.565.10">
    <property type="entry name" value="Histidine kinase-like ATPase, C-terminal domain"/>
    <property type="match status" value="1"/>
</dbReference>
<evidence type="ECO:0000256" key="11">
    <source>
        <dbReference type="SAM" id="Phobius"/>
    </source>
</evidence>
<organism evidence="14 15">
    <name type="scientific">Lentzea tibetensis</name>
    <dbReference type="NCBI Taxonomy" id="2591470"/>
    <lineage>
        <taxon>Bacteria</taxon>
        <taxon>Bacillati</taxon>
        <taxon>Actinomycetota</taxon>
        <taxon>Actinomycetes</taxon>
        <taxon>Pseudonocardiales</taxon>
        <taxon>Pseudonocardiaceae</taxon>
        <taxon>Lentzea</taxon>
    </lineage>
</organism>
<dbReference type="PROSITE" id="PS50885">
    <property type="entry name" value="HAMP"/>
    <property type="match status" value="1"/>
</dbReference>
<dbReference type="CDD" id="cd00082">
    <property type="entry name" value="HisKA"/>
    <property type="match status" value="1"/>
</dbReference>
<dbReference type="Pfam" id="PF02518">
    <property type="entry name" value="HATPase_c"/>
    <property type="match status" value="1"/>
</dbReference>
<keyword evidence="4" id="KW-0597">Phosphoprotein</keyword>
<comment type="caution">
    <text evidence="14">The sequence shown here is derived from an EMBL/GenBank/DDBJ whole genome shotgun (WGS) entry which is preliminary data.</text>
</comment>
<dbReference type="PRINTS" id="PR00344">
    <property type="entry name" value="BCTRLSENSOR"/>
</dbReference>
<dbReference type="SMART" id="SM00304">
    <property type="entry name" value="HAMP"/>
    <property type="match status" value="1"/>
</dbReference>
<dbReference type="PROSITE" id="PS50109">
    <property type="entry name" value="HIS_KIN"/>
    <property type="match status" value="1"/>
</dbReference>
<evidence type="ECO:0000256" key="3">
    <source>
        <dbReference type="ARBA" id="ARBA00012438"/>
    </source>
</evidence>
<dbReference type="PANTHER" id="PTHR45436">
    <property type="entry name" value="SENSOR HISTIDINE KINASE YKOH"/>
    <property type="match status" value="1"/>
</dbReference>
<evidence type="ECO:0000256" key="7">
    <source>
        <dbReference type="ARBA" id="ARBA00022777"/>
    </source>
</evidence>
<dbReference type="SMART" id="SM00388">
    <property type="entry name" value="HisKA"/>
    <property type="match status" value="1"/>
</dbReference>
<evidence type="ECO:0000256" key="4">
    <source>
        <dbReference type="ARBA" id="ARBA00022553"/>
    </source>
</evidence>
<evidence type="ECO:0000256" key="10">
    <source>
        <dbReference type="ARBA" id="ARBA00023136"/>
    </source>
</evidence>
<name>A0A563EG79_9PSEU</name>
<dbReference type="InterPro" id="IPR004358">
    <property type="entry name" value="Sig_transdc_His_kin-like_C"/>
</dbReference>
<gene>
    <name evidence="14" type="ORF">FKR81_39825</name>
</gene>
<dbReference type="Pfam" id="PF00512">
    <property type="entry name" value="HisKA"/>
    <property type="match status" value="1"/>
</dbReference>
<accession>A0A563EG79</accession>
<dbReference type="RefSeq" id="WP_146360221.1">
    <property type="nucleotide sequence ID" value="NZ_VOBR01000043.1"/>
</dbReference>
<keyword evidence="9" id="KW-0902">Two-component regulatory system</keyword>
<dbReference type="Proteomes" id="UP000316639">
    <property type="component" value="Unassembled WGS sequence"/>
</dbReference>
<evidence type="ECO:0000256" key="6">
    <source>
        <dbReference type="ARBA" id="ARBA00022692"/>
    </source>
</evidence>
<dbReference type="SUPFAM" id="SSF158472">
    <property type="entry name" value="HAMP domain-like"/>
    <property type="match status" value="1"/>
</dbReference>
<keyword evidence="15" id="KW-1185">Reference proteome</keyword>
<evidence type="ECO:0000259" key="13">
    <source>
        <dbReference type="PROSITE" id="PS50885"/>
    </source>
</evidence>
<dbReference type="Gene3D" id="6.10.340.10">
    <property type="match status" value="1"/>
</dbReference>
<evidence type="ECO:0000256" key="8">
    <source>
        <dbReference type="ARBA" id="ARBA00022989"/>
    </source>
</evidence>
<reference evidence="14 15" key="1">
    <citation type="submission" date="2019-07" db="EMBL/GenBank/DDBJ databases">
        <title>Lentzea xizangensis sp. nov., isolated from Qinghai-Tibetan Plateau Soils.</title>
        <authorList>
            <person name="Huang J."/>
        </authorList>
    </citation>
    <scope>NUCLEOTIDE SEQUENCE [LARGE SCALE GENOMIC DNA]</scope>
    <source>
        <strain evidence="14 15">FXJ1.1311</strain>
    </source>
</reference>
<evidence type="ECO:0000256" key="9">
    <source>
        <dbReference type="ARBA" id="ARBA00023012"/>
    </source>
</evidence>
<dbReference type="FunFam" id="3.30.565.10:FF:000006">
    <property type="entry name" value="Sensor histidine kinase WalK"/>
    <property type="match status" value="1"/>
</dbReference>
<dbReference type="Gene3D" id="1.10.287.130">
    <property type="match status" value="1"/>
</dbReference>
<evidence type="ECO:0000313" key="14">
    <source>
        <dbReference type="EMBL" id="TWP45225.1"/>
    </source>
</evidence>